<evidence type="ECO:0000313" key="2">
    <source>
        <dbReference type="Proteomes" id="UP000886520"/>
    </source>
</evidence>
<proteinExistence type="predicted"/>
<name>A0A9D4UP43_ADICA</name>
<dbReference type="AlphaFoldDB" id="A0A9D4UP43"/>
<dbReference type="EMBL" id="JABFUD020000013">
    <property type="protein sequence ID" value="KAI5071391.1"/>
    <property type="molecule type" value="Genomic_DNA"/>
</dbReference>
<dbReference type="Proteomes" id="UP000886520">
    <property type="component" value="Chromosome 13"/>
</dbReference>
<accession>A0A9D4UP43</accession>
<gene>
    <name evidence="1" type="ORF">GOP47_0013642</name>
</gene>
<reference evidence="1" key="1">
    <citation type="submission" date="2021-01" db="EMBL/GenBank/DDBJ databases">
        <title>Adiantum capillus-veneris genome.</title>
        <authorList>
            <person name="Fang Y."/>
            <person name="Liao Q."/>
        </authorList>
    </citation>
    <scope>NUCLEOTIDE SEQUENCE</scope>
    <source>
        <strain evidence="1">H3</strain>
        <tissue evidence="1">Leaf</tissue>
    </source>
</reference>
<sequence>MWRAGSLHFLTKYLKAAFFKVVLEFVVQIGSEIPLLCILSFSTLLWSEWPLPNHEQSSVHKAGSVSSRPALGISRQHAKWFGHNSGDPLLFELDVGDSMEALVWVITQHVLDEGMPNSRI</sequence>
<comment type="caution">
    <text evidence="1">The sequence shown here is derived from an EMBL/GenBank/DDBJ whole genome shotgun (WGS) entry which is preliminary data.</text>
</comment>
<evidence type="ECO:0000313" key="1">
    <source>
        <dbReference type="EMBL" id="KAI5071391.1"/>
    </source>
</evidence>
<keyword evidence="2" id="KW-1185">Reference proteome</keyword>
<protein>
    <submittedName>
        <fullName evidence="1">Uncharacterized protein</fullName>
    </submittedName>
</protein>
<organism evidence="1 2">
    <name type="scientific">Adiantum capillus-veneris</name>
    <name type="common">Maidenhair fern</name>
    <dbReference type="NCBI Taxonomy" id="13818"/>
    <lineage>
        <taxon>Eukaryota</taxon>
        <taxon>Viridiplantae</taxon>
        <taxon>Streptophyta</taxon>
        <taxon>Embryophyta</taxon>
        <taxon>Tracheophyta</taxon>
        <taxon>Polypodiopsida</taxon>
        <taxon>Polypodiidae</taxon>
        <taxon>Polypodiales</taxon>
        <taxon>Pteridineae</taxon>
        <taxon>Pteridaceae</taxon>
        <taxon>Vittarioideae</taxon>
        <taxon>Adiantum</taxon>
    </lineage>
</organism>